<proteinExistence type="predicted"/>
<name>A0A1W0CV22_9NEIS</name>
<dbReference type="RefSeq" id="WP_081555701.1">
    <property type="nucleotide sequence ID" value="NZ_MUKV01000015.1"/>
</dbReference>
<evidence type="ECO:0000313" key="3">
    <source>
        <dbReference type="Proteomes" id="UP000192721"/>
    </source>
</evidence>
<dbReference type="AlphaFoldDB" id="A0A1W0CV22"/>
<gene>
    <name evidence="2" type="ORF">B0T45_12610</name>
</gene>
<evidence type="ECO:0000256" key="1">
    <source>
        <dbReference type="SAM" id="MobiDB-lite"/>
    </source>
</evidence>
<feature type="compositionally biased region" description="Basic and acidic residues" evidence="1">
    <location>
        <begin position="60"/>
        <end position="72"/>
    </location>
</feature>
<protein>
    <submittedName>
        <fullName evidence="2">Uncharacterized protein</fullName>
    </submittedName>
</protein>
<reference evidence="2 3" key="1">
    <citation type="submission" date="2017-02" db="EMBL/GenBank/DDBJ databases">
        <title>Chromobacterium haemolyticum H5244.</title>
        <authorList>
            <person name="Gulvik C.A."/>
        </authorList>
    </citation>
    <scope>NUCLEOTIDE SEQUENCE [LARGE SCALE GENOMIC DNA]</scope>
    <source>
        <strain evidence="2 3">H5244</strain>
    </source>
</reference>
<accession>A0A1W0CV22</accession>
<comment type="caution">
    <text evidence="2">The sequence shown here is derived from an EMBL/GenBank/DDBJ whole genome shotgun (WGS) entry which is preliminary data.</text>
</comment>
<evidence type="ECO:0000313" key="2">
    <source>
        <dbReference type="EMBL" id="OQS38615.1"/>
    </source>
</evidence>
<organism evidence="2 3">
    <name type="scientific">Chromobacterium haemolyticum</name>
    <dbReference type="NCBI Taxonomy" id="394935"/>
    <lineage>
        <taxon>Bacteria</taxon>
        <taxon>Pseudomonadati</taxon>
        <taxon>Pseudomonadota</taxon>
        <taxon>Betaproteobacteria</taxon>
        <taxon>Neisseriales</taxon>
        <taxon>Chromobacteriaceae</taxon>
        <taxon>Chromobacterium</taxon>
    </lineage>
</organism>
<sequence length="115" mass="13262">MNTAQPELDAATRQRLAEEVERLVAQGTDRREARQIVWLDYLDELKSFQVAPANSAPAPEESKAEPPVEPKAEVPNTRPRQFWSASAEPQFTDEWLRKNRKELAKVKQMMMRISK</sequence>
<dbReference type="Proteomes" id="UP000192721">
    <property type="component" value="Unassembled WGS sequence"/>
</dbReference>
<dbReference type="EMBL" id="MUKV01000015">
    <property type="protein sequence ID" value="OQS38615.1"/>
    <property type="molecule type" value="Genomic_DNA"/>
</dbReference>
<feature type="region of interest" description="Disordered" evidence="1">
    <location>
        <begin position="52"/>
        <end position="85"/>
    </location>
</feature>